<dbReference type="RefSeq" id="WP_004823384.1">
    <property type="nucleotide sequence ID" value="NZ_JH165095.1"/>
</dbReference>
<dbReference type="PATRIC" id="fig|997350.3.peg.2073"/>
<dbReference type="EMBL" id="AGBB01000239">
    <property type="protein sequence ID" value="EGY76329.1"/>
    <property type="molecule type" value="Genomic_DNA"/>
</dbReference>
<keyword evidence="5" id="KW-1185">Reference proteome</keyword>
<feature type="domain" description="Glycosyl transferase family 1" evidence="2">
    <location>
        <begin position="211"/>
        <end position="371"/>
    </location>
</feature>
<feature type="non-terminal residue" evidence="4">
    <location>
        <position position="1"/>
    </location>
</feature>
<gene>
    <name evidence="4" type="ORF">HMPREF9129_2172</name>
</gene>
<sequence>FILGNRNITFDKINQKEKEMKVLIATDLYKPQINGVVTSVLNLSDELKKLGIEVRILTLSKSFKSYYENGVYYISSFPVKIYPDIRASLSVIDPVILSAIEWKPDIVHTQSEFSTFNFARVIATGAKCPIVHTYHTMYEHYIKYVIKYQKTGEKILHTFLRRIFKSCQKAIAPTKKAKESLIDMGIKLDIDVIPTGIDLSKFEKEISTIEKDSLKDRHKIQKDDFIFIFLGRVAKEKNLDEVIENFKKLQSEYENITLLIVGGGPYFDEIVSRTSHPKVIFTGMVNPDDVGKYYRIADAFLCASQSETQGLTFVEALANSLPLICKPDECLDGLLEDGVNGYYFNNYIEFKQVAEILFDKNIRNKMSKNAYISSQRYSKENFAKEVSELYKRVLLNYKYVSIPKKAYSKSEENS</sequence>
<dbReference type="InterPro" id="IPR001296">
    <property type="entry name" value="Glyco_trans_1"/>
</dbReference>
<dbReference type="Pfam" id="PF00534">
    <property type="entry name" value="Glycos_transf_1"/>
    <property type="match status" value="1"/>
</dbReference>
<evidence type="ECO:0000313" key="4">
    <source>
        <dbReference type="EMBL" id="EGY76329.1"/>
    </source>
</evidence>
<evidence type="ECO:0000259" key="3">
    <source>
        <dbReference type="Pfam" id="PF13439"/>
    </source>
</evidence>
<evidence type="ECO:0000313" key="5">
    <source>
        <dbReference type="Proteomes" id="UP000003422"/>
    </source>
</evidence>
<dbReference type="Gene3D" id="3.40.50.2000">
    <property type="entry name" value="Glycogen Phosphorylase B"/>
    <property type="match status" value="2"/>
</dbReference>
<dbReference type="STRING" id="997350.HMPREF9129_2172"/>
<protein>
    <submittedName>
        <fullName evidence="4">Group 1 glycosyl transferase</fullName>
    </submittedName>
</protein>
<dbReference type="Pfam" id="PF13439">
    <property type="entry name" value="Glyco_transf_4"/>
    <property type="match status" value="1"/>
</dbReference>
<keyword evidence="1" id="KW-0175">Coiled coil</keyword>
<dbReference type="InterPro" id="IPR050194">
    <property type="entry name" value="Glycosyltransferase_grp1"/>
</dbReference>
<dbReference type="HOGENOM" id="CLU_663118_0_0_9"/>
<feature type="coiled-coil region" evidence="1">
    <location>
        <begin position="232"/>
        <end position="259"/>
    </location>
</feature>
<dbReference type="AlphaFoldDB" id="G4D6Z2"/>
<evidence type="ECO:0000256" key="1">
    <source>
        <dbReference type="SAM" id="Coils"/>
    </source>
</evidence>
<reference evidence="4 5" key="1">
    <citation type="submission" date="2011-06" db="EMBL/GenBank/DDBJ databases">
        <authorList>
            <person name="Muzny D."/>
            <person name="Qin X."/>
            <person name="Deng J."/>
            <person name="Jiang H."/>
            <person name="Liu Y."/>
            <person name="Qu J."/>
            <person name="Song X.-Z."/>
            <person name="Zhang L."/>
            <person name="Thornton R."/>
            <person name="Coyle M."/>
            <person name="Francisco L."/>
            <person name="Jackson L."/>
            <person name="Javaid M."/>
            <person name="Korchina V."/>
            <person name="Kovar C."/>
            <person name="Mata R."/>
            <person name="Mathew T."/>
            <person name="Ngo R."/>
            <person name="Nguyen L."/>
            <person name="Nguyen N."/>
            <person name="Okwuonu G."/>
            <person name="Ongeri F."/>
            <person name="Pham C."/>
            <person name="Simmons D."/>
            <person name="Wilczek-Boney K."/>
            <person name="Hale W."/>
            <person name="Jakkamsetti A."/>
            <person name="Pham P."/>
            <person name="Ruth R."/>
            <person name="San Lucas F."/>
            <person name="Warren J."/>
            <person name="Zhang J."/>
            <person name="Zhao Z."/>
            <person name="Zhou C."/>
            <person name="Zhu D."/>
            <person name="Lee S."/>
            <person name="Bess C."/>
            <person name="Blankenburg K."/>
            <person name="Forbes L."/>
            <person name="Fu Q."/>
            <person name="Gubbala S."/>
            <person name="Hirani K."/>
            <person name="Jayaseelan J.C."/>
            <person name="Lara F."/>
            <person name="Munidasa M."/>
            <person name="Palculict T."/>
            <person name="Patil S."/>
            <person name="Pu L.-L."/>
            <person name="Saada N."/>
            <person name="Tang L."/>
            <person name="Weissenberger G."/>
            <person name="Zhu Y."/>
            <person name="Hemphill L."/>
            <person name="Shang Y."/>
            <person name="Youmans B."/>
            <person name="Ayvaz T."/>
            <person name="Ross M."/>
            <person name="Santibanez J."/>
            <person name="Aqrawi P."/>
            <person name="Gross S."/>
            <person name="Joshi V."/>
            <person name="Fowler G."/>
            <person name="Nazareth L."/>
            <person name="Reid J."/>
            <person name="Worley K."/>
            <person name="Petrosino J."/>
            <person name="Highlander S."/>
            <person name="Gibbs R."/>
        </authorList>
    </citation>
    <scope>NUCLEOTIDE SEQUENCE [LARGE SCALE GENOMIC DNA]</scope>
    <source>
        <strain evidence="4 5">ATCC 29427</strain>
    </source>
</reference>
<dbReference type="Proteomes" id="UP000003422">
    <property type="component" value="Unassembled WGS sequence"/>
</dbReference>
<dbReference type="SUPFAM" id="SSF53756">
    <property type="entry name" value="UDP-Glycosyltransferase/glycogen phosphorylase"/>
    <property type="match status" value="1"/>
</dbReference>
<comment type="caution">
    <text evidence="4">The sequence shown here is derived from an EMBL/GenBank/DDBJ whole genome shotgun (WGS) entry which is preliminary data.</text>
</comment>
<keyword evidence="4" id="KW-0808">Transferase</keyword>
<dbReference type="PANTHER" id="PTHR45947:SF3">
    <property type="entry name" value="SULFOQUINOVOSYL TRANSFERASE SQD2"/>
    <property type="match status" value="1"/>
</dbReference>
<organism evidence="4 5">
    <name type="scientific">Peptoniphilus indolicus ATCC 29427</name>
    <dbReference type="NCBI Taxonomy" id="997350"/>
    <lineage>
        <taxon>Bacteria</taxon>
        <taxon>Bacillati</taxon>
        <taxon>Bacillota</taxon>
        <taxon>Tissierellia</taxon>
        <taxon>Tissierellales</taxon>
        <taxon>Peptoniphilaceae</taxon>
        <taxon>Peptoniphilus</taxon>
    </lineage>
</organism>
<dbReference type="InterPro" id="IPR028098">
    <property type="entry name" value="Glyco_trans_4-like_N"/>
</dbReference>
<name>G4D6Z2_9FIRM</name>
<accession>G4D6Z2</accession>
<dbReference type="PANTHER" id="PTHR45947">
    <property type="entry name" value="SULFOQUINOVOSYL TRANSFERASE SQD2"/>
    <property type="match status" value="1"/>
</dbReference>
<dbReference type="eggNOG" id="COG0438">
    <property type="taxonomic scope" value="Bacteria"/>
</dbReference>
<proteinExistence type="predicted"/>
<evidence type="ECO:0000259" key="2">
    <source>
        <dbReference type="Pfam" id="PF00534"/>
    </source>
</evidence>
<dbReference type="GO" id="GO:0016758">
    <property type="term" value="F:hexosyltransferase activity"/>
    <property type="evidence" value="ECO:0007669"/>
    <property type="project" value="TreeGrafter"/>
</dbReference>
<feature type="domain" description="Glycosyltransferase subfamily 4-like N-terminal" evidence="3">
    <location>
        <begin position="33"/>
        <end position="200"/>
    </location>
</feature>